<dbReference type="EMBL" id="JAIQCV010000005">
    <property type="protein sequence ID" value="KAH1096787.1"/>
    <property type="molecule type" value="Genomic_DNA"/>
</dbReference>
<gene>
    <name evidence="1" type="ORF">J1N35_013708</name>
</gene>
<dbReference type="InterPro" id="IPR002812">
    <property type="entry name" value="DHQS"/>
</dbReference>
<evidence type="ECO:0000313" key="1">
    <source>
        <dbReference type="EMBL" id="KAH1096787.1"/>
    </source>
</evidence>
<dbReference type="GO" id="GO:0009073">
    <property type="term" value="P:aromatic amino acid family biosynthetic process"/>
    <property type="evidence" value="ECO:0007669"/>
    <property type="project" value="InterPro"/>
</dbReference>
<evidence type="ECO:0000313" key="2">
    <source>
        <dbReference type="Proteomes" id="UP000828251"/>
    </source>
</evidence>
<dbReference type="PANTHER" id="PTHR33563">
    <property type="match status" value="1"/>
</dbReference>
<dbReference type="GO" id="GO:0003856">
    <property type="term" value="F:3-dehydroquinate synthase activity"/>
    <property type="evidence" value="ECO:0007669"/>
    <property type="project" value="InterPro"/>
</dbReference>
<proteinExistence type="predicted"/>
<reference evidence="1 2" key="1">
    <citation type="journal article" date="2021" name="Plant Biotechnol. J.">
        <title>Multi-omics assisted identification of the key and species-specific regulatory components of drought-tolerant mechanisms in Gossypium stocksii.</title>
        <authorList>
            <person name="Yu D."/>
            <person name="Ke L."/>
            <person name="Zhang D."/>
            <person name="Wu Y."/>
            <person name="Sun Y."/>
            <person name="Mei J."/>
            <person name="Sun J."/>
            <person name="Sun Y."/>
        </authorList>
    </citation>
    <scope>NUCLEOTIDE SEQUENCE [LARGE SCALE GENOMIC DNA]</scope>
    <source>
        <strain evidence="2">cv. E1</strain>
        <tissue evidence="1">Leaf</tissue>
    </source>
</reference>
<name>A0A9D4A991_9ROSI</name>
<organism evidence="1 2">
    <name type="scientific">Gossypium stocksii</name>
    <dbReference type="NCBI Taxonomy" id="47602"/>
    <lineage>
        <taxon>Eukaryota</taxon>
        <taxon>Viridiplantae</taxon>
        <taxon>Streptophyta</taxon>
        <taxon>Embryophyta</taxon>
        <taxon>Tracheophyta</taxon>
        <taxon>Spermatophyta</taxon>
        <taxon>Magnoliopsida</taxon>
        <taxon>eudicotyledons</taxon>
        <taxon>Gunneridae</taxon>
        <taxon>Pentapetalae</taxon>
        <taxon>rosids</taxon>
        <taxon>malvids</taxon>
        <taxon>Malvales</taxon>
        <taxon>Malvaceae</taxon>
        <taxon>Malvoideae</taxon>
        <taxon>Gossypium</taxon>
    </lineage>
</organism>
<dbReference type="AlphaFoldDB" id="A0A9D4A991"/>
<dbReference type="OrthoDB" id="979322at2759"/>
<dbReference type="PANTHER" id="PTHR33563:SF6">
    <property type="entry name" value="USPA DOMAIN-CONTAINING PROTEIN"/>
    <property type="match status" value="1"/>
</dbReference>
<protein>
    <submittedName>
        <fullName evidence="1">Uncharacterized protein</fullName>
    </submittedName>
</protein>
<comment type="caution">
    <text evidence="1">The sequence shown here is derived from an EMBL/GenBank/DDBJ whole genome shotgun (WGS) entry which is preliminary data.</text>
</comment>
<sequence>MGTNPSPSRVAIVLDPSKDLNQRELSATISNVRARGDILVNGDTLVVLGILGKVTLPLGYQSKASLLSTFETSIRAMHEEISKKVDTYVRMLQQSAQDCERQGVRVEVKIIGGASIKDIVIKEAASCKAVILDRKLRQDLQFYLDKIPCKEVASFQDSIVLEILRADSQSEADITAVKKLFYIYYKARPVLQSNLQANDTITKRDGDLRNINILLAYERILQKRKLDTIQTGCFPKKKAYSDEELLNVVLPLVFDELEKFKTEKWKEIGWFRRKVIAFRVVLKARRMRKEKLRRASKMKFA</sequence>
<accession>A0A9D4A991</accession>
<dbReference type="GO" id="GO:0016491">
    <property type="term" value="F:oxidoreductase activity"/>
    <property type="evidence" value="ECO:0007669"/>
    <property type="project" value="InterPro"/>
</dbReference>
<keyword evidence="2" id="KW-1185">Reference proteome</keyword>
<dbReference type="Proteomes" id="UP000828251">
    <property type="component" value="Unassembled WGS sequence"/>
</dbReference>